<sequence length="239" mass="26045">MIAWIREWLTQVILIILLASFAELLLPSQAMQRYVRVVVSLFLLLTLLTPVFELFTRQWDSEQVLAEAQTAGFKDGRAGKPDKAQPVLAPLAAVLDDAEKLKSDQVKEAQRLAEEKLGQEMKAGLARSAGIQARELAVTLEVDKTGSPVIGSVRVVLSHKEESPSPEAEEKSKVKPVTVEAVKPVTVSMEHAAGALSASPKSGVEGTAEANEARARCVSYMEKEWQVPRERLAVTFTGT</sequence>
<reference evidence="1" key="1">
    <citation type="submission" date="2024-12" db="EMBL/GenBank/DDBJ databases">
        <authorList>
            <person name="Wu N."/>
        </authorList>
    </citation>
    <scope>NUCLEOTIDE SEQUENCE</scope>
    <source>
        <strain evidence="1">P15</strain>
    </source>
</reference>
<keyword evidence="2" id="KW-1185">Reference proteome</keyword>
<name>A0ACC7P7J4_9BACL</name>
<evidence type="ECO:0000313" key="1">
    <source>
        <dbReference type="EMBL" id="MFM9330312.1"/>
    </source>
</evidence>
<evidence type="ECO:0000313" key="2">
    <source>
        <dbReference type="Proteomes" id="UP001631969"/>
    </source>
</evidence>
<dbReference type="EMBL" id="JBJURJ010000012">
    <property type="protein sequence ID" value="MFM9330312.1"/>
    <property type="molecule type" value="Genomic_DNA"/>
</dbReference>
<gene>
    <name evidence="1" type="primary">spoIIIAF</name>
    <name evidence="1" type="ORF">ACI1P1_18595</name>
</gene>
<accession>A0ACC7P7J4</accession>
<protein>
    <submittedName>
        <fullName evidence="1">Stage III sporulation protein AF</fullName>
    </submittedName>
</protein>
<proteinExistence type="predicted"/>
<comment type="caution">
    <text evidence="1">The sequence shown here is derived from an EMBL/GenBank/DDBJ whole genome shotgun (WGS) entry which is preliminary data.</text>
</comment>
<organism evidence="1 2">
    <name type="scientific">Paenibacillus mesotrionivorans</name>
    <dbReference type="NCBI Taxonomy" id="3160968"/>
    <lineage>
        <taxon>Bacteria</taxon>
        <taxon>Bacillati</taxon>
        <taxon>Bacillota</taxon>
        <taxon>Bacilli</taxon>
        <taxon>Bacillales</taxon>
        <taxon>Paenibacillaceae</taxon>
        <taxon>Paenibacillus</taxon>
    </lineage>
</organism>
<dbReference type="Proteomes" id="UP001631969">
    <property type="component" value="Unassembled WGS sequence"/>
</dbReference>